<dbReference type="InterPro" id="IPR036249">
    <property type="entry name" value="Thioredoxin-like_sf"/>
</dbReference>
<proteinExistence type="predicted"/>
<comment type="caution">
    <text evidence="5">The sequence shown here is derived from an EMBL/GenBank/DDBJ whole genome shotgun (WGS) entry which is preliminary data.</text>
</comment>
<dbReference type="GO" id="GO:0004601">
    <property type="term" value="F:peroxidase activity"/>
    <property type="evidence" value="ECO:0007669"/>
    <property type="project" value="UniProtKB-KW"/>
</dbReference>
<feature type="signal peptide" evidence="3">
    <location>
        <begin position="1"/>
        <end position="23"/>
    </location>
</feature>
<dbReference type="InterPro" id="IPR013740">
    <property type="entry name" value="Redoxin"/>
</dbReference>
<evidence type="ECO:0000256" key="2">
    <source>
        <dbReference type="ARBA" id="ARBA00023284"/>
    </source>
</evidence>
<dbReference type="EMBL" id="MCXM01000011">
    <property type="protein sequence ID" value="PMK48069.1"/>
    <property type="molecule type" value="Genomic_DNA"/>
</dbReference>
<reference evidence="5" key="3">
    <citation type="journal article" date="2018" name="Nature">
        <title>A major lineage of non-tailed dsDNA viruses as unrecognized killers of marine bacteria.</title>
        <authorList>
            <person name="Kauffman K.M."/>
            <person name="Hussain F.A."/>
            <person name="Yang J."/>
            <person name="Arevalo P."/>
            <person name="Brown J.M."/>
            <person name="Chang W.K."/>
            <person name="VanInsberghe D."/>
            <person name="Elsherbini J."/>
            <person name="Sharma R.S."/>
            <person name="Cutler M.B."/>
            <person name="Kelly L."/>
            <person name="Polz M.F."/>
        </authorList>
    </citation>
    <scope>NUCLEOTIDE SEQUENCE</scope>
    <source>
        <strain evidence="5">10N.261.52.F7</strain>
    </source>
</reference>
<name>A0AB36XQQ6_9VIBR</name>
<reference key="1">
    <citation type="submission" date="2016-07" db="EMBL/GenBank/DDBJ databases">
        <title>Nontailed viruses are major unrecognized killers of bacteria in the ocean.</title>
        <authorList>
            <person name="Kauffman K."/>
            <person name="Hussain F."/>
            <person name="Yang J."/>
            <person name="Arevalo P."/>
            <person name="Brown J."/>
            <person name="Cutler M."/>
            <person name="Kelly L."/>
            <person name="Polz M.F."/>
        </authorList>
    </citation>
    <scope>NUCLEOTIDE SEQUENCE [LARGE SCALE GENOMIC DNA]</scope>
    <source>
        <strain>10N.261.52.F7</strain>
    </source>
</reference>
<dbReference type="InterPro" id="IPR013766">
    <property type="entry name" value="Thioredoxin_domain"/>
</dbReference>
<dbReference type="PANTHER" id="PTHR43110:SF1">
    <property type="entry name" value="THIOL PEROXIDASE"/>
    <property type="match status" value="1"/>
</dbReference>
<protein>
    <submittedName>
        <fullName evidence="5">Thioredoxin peroxidase</fullName>
    </submittedName>
</protein>
<feature type="chain" id="PRO_5044215411" evidence="3">
    <location>
        <begin position="24"/>
        <end position="209"/>
    </location>
</feature>
<organism evidence="5">
    <name type="scientific">Vibrio lentus</name>
    <dbReference type="NCBI Taxonomy" id="136468"/>
    <lineage>
        <taxon>Bacteria</taxon>
        <taxon>Pseudomonadati</taxon>
        <taxon>Pseudomonadota</taxon>
        <taxon>Gammaproteobacteria</taxon>
        <taxon>Vibrionales</taxon>
        <taxon>Vibrionaceae</taxon>
        <taxon>Vibrio</taxon>
    </lineage>
</organism>
<evidence type="ECO:0000259" key="4">
    <source>
        <dbReference type="PROSITE" id="PS51352"/>
    </source>
</evidence>
<evidence type="ECO:0000256" key="3">
    <source>
        <dbReference type="SAM" id="SignalP"/>
    </source>
</evidence>
<keyword evidence="2" id="KW-0676">Redox-active center</keyword>
<dbReference type="PROSITE" id="PS51352">
    <property type="entry name" value="THIOREDOXIN_2"/>
    <property type="match status" value="1"/>
</dbReference>
<accession>A0AB36XQQ6</accession>
<gene>
    <name evidence="5" type="ORF">BCT99_14440</name>
</gene>
<dbReference type="Gene3D" id="3.40.30.10">
    <property type="entry name" value="Glutaredoxin"/>
    <property type="match status" value="1"/>
</dbReference>
<dbReference type="InterPro" id="IPR050455">
    <property type="entry name" value="Tpx_Peroxidase_subfamily"/>
</dbReference>
<sequence>MKKTLITLAALLLTTTMATTVNAADYLTTSDTAPTGKDNTLTLYYETTFNLVGNSLSVGDYLPSVTLMTNQNQPYDTTAKTDKVRIFSVLASVDTPVCNQQAQDLSNFVEANPELTKNIEFIGLSADTTFALDRFKKEKGLTDKLTLLSDAKDHAFGFESGTQINELGLLARSTFVVDKNNKIVHIQRVPELTMIPDLNKAVEVAKEYF</sequence>
<dbReference type="RefSeq" id="WP_102278064.1">
    <property type="nucleotide sequence ID" value="NZ_CP094659.1"/>
</dbReference>
<keyword evidence="1" id="KW-1015">Disulfide bond</keyword>
<reference evidence="5" key="2">
    <citation type="submission" date="2016-07" db="EMBL/GenBank/DDBJ databases">
        <authorList>
            <person name="Kauffman K."/>
            <person name="Arevalo P."/>
            <person name="Polz M.F."/>
        </authorList>
    </citation>
    <scope>NUCLEOTIDE SEQUENCE</scope>
    <source>
        <strain evidence="5">10N.261.52.F7</strain>
    </source>
</reference>
<dbReference type="SUPFAM" id="SSF52833">
    <property type="entry name" value="Thioredoxin-like"/>
    <property type="match status" value="1"/>
</dbReference>
<dbReference type="Pfam" id="PF08534">
    <property type="entry name" value="Redoxin"/>
    <property type="match status" value="1"/>
</dbReference>
<dbReference type="AlphaFoldDB" id="A0AB36XQQ6"/>
<evidence type="ECO:0000256" key="1">
    <source>
        <dbReference type="ARBA" id="ARBA00023157"/>
    </source>
</evidence>
<keyword evidence="5" id="KW-0575">Peroxidase</keyword>
<evidence type="ECO:0000313" key="5">
    <source>
        <dbReference type="EMBL" id="PMK48069.1"/>
    </source>
</evidence>
<keyword evidence="3" id="KW-0732">Signal</keyword>
<dbReference type="PANTHER" id="PTHR43110">
    <property type="entry name" value="THIOL PEROXIDASE"/>
    <property type="match status" value="1"/>
</dbReference>
<keyword evidence="5" id="KW-0560">Oxidoreductase</keyword>
<feature type="domain" description="Thioredoxin" evidence="4">
    <location>
        <begin position="56"/>
        <end position="207"/>
    </location>
</feature>